<comment type="caution">
    <text evidence="2">The sequence shown here is derived from an EMBL/GenBank/DDBJ whole genome shotgun (WGS) entry which is preliminary data.</text>
</comment>
<accession>A0A7V8NN46</accession>
<dbReference type="InterPro" id="IPR014782">
    <property type="entry name" value="Peptidase_M1_dom"/>
</dbReference>
<keyword evidence="3" id="KW-1185">Reference proteome</keyword>
<dbReference type="GO" id="GO:0008237">
    <property type="term" value="F:metallopeptidase activity"/>
    <property type="evidence" value="ECO:0007669"/>
    <property type="project" value="InterPro"/>
</dbReference>
<dbReference type="Pfam" id="PF01433">
    <property type="entry name" value="Peptidase_M1"/>
    <property type="match status" value="1"/>
</dbReference>
<proteinExistence type="predicted"/>
<reference evidence="2" key="1">
    <citation type="submission" date="2020-06" db="EMBL/GenBank/DDBJ databases">
        <title>Legume-microbial interactions unlock mineral nutrients during tropical forest succession.</title>
        <authorList>
            <person name="Epihov D.Z."/>
        </authorList>
    </citation>
    <scope>NUCLEOTIDE SEQUENCE [LARGE SCALE GENOMIC DNA]</scope>
    <source>
        <strain evidence="2">Pan2503</strain>
    </source>
</reference>
<dbReference type="GO" id="GO:0008270">
    <property type="term" value="F:zinc ion binding"/>
    <property type="evidence" value="ECO:0007669"/>
    <property type="project" value="InterPro"/>
</dbReference>
<dbReference type="Proteomes" id="UP000567293">
    <property type="component" value="Unassembled WGS sequence"/>
</dbReference>
<dbReference type="EMBL" id="JACDQQ010000515">
    <property type="protein sequence ID" value="MBA0084395.1"/>
    <property type="molecule type" value="Genomic_DNA"/>
</dbReference>
<feature type="non-terminal residue" evidence="2">
    <location>
        <position position="1"/>
    </location>
</feature>
<dbReference type="InterPro" id="IPR027268">
    <property type="entry name" value="Peptidase_M4/M1_CTD_sf"/>
</dbReference>
<gene>
    <name evidence="2" type="ORF">HRJ53_05315</name>
</gene>
<evidence type="ECO:0000313" key="3">
    <source>
        <dbReference type="Proteomes" id="UP000567293"/>
    </source>
</evidence>
<organism evidence="2 3">
    <name type="scientific">Candidatus Acidiferrum panamense</name>
    <dbReference type="NCBI Taxonomy" id="2741543"/>
    <lineage>
        <taxon>Bacteria</taxon>
        <taxon>Pseudomonadati</taxon>
        <taxon>Acidobacteriota</taxon>
        <taxon>Terriglobia</taxon>
        <taxon>Candidatus Acidiferrales</taxon>
        <taxon>Candidatus Acidiferrum</taxon>
    </lineage>
</organism>
<protein>
    <recommendedName>
        <fullName evidence="1">Peptidase M1 membrane alanine aminopeptidase domain-containing protein</fullName>
    </recommendedName>
</protein>
<feature type="domain" description="Peptidase M1 membrane alanine aminopeptidase" evidence="1">
    <location>
        <begin position="83"/>
        <end position="264"/>
    </location>
</feature>
<feature type="non-terminal residue" evidence="2">
    <location>
        <position position="402"/>
    </location>
</feature>
<evidence type="ECO:0000313" key="2">
    <source>
        <dbReference type="EMBL" id="MBA0084395.1"/>
    </source>
</evidence>
<dbReference type="Gene3D" id="1.10.390.10">
    <property type="entry name" value="Neutral Protease Domain 2"/>
    <property type="match status" value="1"/>
</dbReference>
<dbReference type="AlphaFoldDB" id="A0A7V8NN46"/>
<dbReference type="SUPFAM" id="SSF55486">
    <property type="entry name" value="Metalloproteases ('zincins'), catalytic domain"/>
    <property type="match status" value="1"/>
</dbReference>
<sequence length="402" mass="46237">VSTSGSQVAIAPGYLQRSWQKDGRRFYEYTMGTTHILDFYSYLSGRFTTRKEVYSGPNGPVNLEVYYDPAHTYDIDDMLASTRAGLDYFQQRYSPYQFGQYRILEFPRYRTFAQSFSNTVPYSEGIGFIGRMLHKDDVDLTYFVAAHELAHQWWAHQLIGAQVQGSNLMSETLAQYSAYMVMQRKYGKDYMHKVLRHFLDQYLRGRSGEVRHEPPLALVQREPYVWYQKGGQIMYTLADYIGEDEIDNALQTFLMQYRYANANNQLDAANSSHSSADQPYPDTRMLVDALYARTPAELRYLVDDGFNRIVLYDNKAVSAIAQKTPDGRYKVTLNVQARKVQADGNGVESPMLLADYIDIGVFSGKKDAEKPLYMKREKLTADHETFTILVDQLPTRAGIDPY</sequence>
<name>A0A7V8NN46_9BACT</name>
<evidence type="ECO:0000259" key="1">
    <source>
        <dbReference type="Pfam" id="PF01433"/>
    </source>
</evidence>